<feature type="transmembrane region" description="Helical" evidence="1">
    <location>
        <begin position="47"/>
        <end position="69"/>
    </location>
</feature>
<keyword evidence="1" id="KW-0812">Transmembrane</keyword>
<dbReference type="AlphaFoldDB" id="A0A0D5YQM0"/>
<dbReference type="Proteomes" id="UP000032726">
    <property type="component" value="Chromosome"/>
</dbReference>
<keyword evidence="3" id="KW-1185">Reference proteome</keyword>
<evidence type="ECO:0008006" key="4">
    <source>
        <dbReference type="Google" id="ProtNLM"/>
    </source>
</evidence>
<organism evidence="2 3">
    <name type="scientific">Flagellimonas lutaonensis</name>
    <dbReference type="NCBI Taxonomy" id="516051"/>
    <lineage>
        <taxon>Bacteria</taxon>
        <taxon>Pseudomonadati</taxon>
        <taxon>Bacteroidota</taxon>
        <taxon>Flavobacteriia</taxon>
        <taxon>Flavobacteriales</taxon>
        <taxon>Flavobacteriaceae</taxon>
        <taxon>Flagellimonas</taxon>
    </lineage>
</organism>
<reference evidence="2 3" key="1">
    <citation type="submission" date="2015-03" db="EMBL/GenBank/DDBJ databases">
        <title>Complete genome sequence of Muricauda lutaonensis CC-HSB-11T, isolated from a coastal hot spring.</title>
        <authorList>
            <person name="Kim K.M."/>
        </authorList>
    </citation>
    <scope>NUCLEOTIDE SEQUENCE [LARGE SCALE GENOMIC DNA]</scope>
    <source>
        <strain evidence="2 3">CC-HSB-11</strain>
    </source>
</reference>
<evidence type="ECO:0000313" key="3">
    <source>
        <dbReference type="Proteomes" id="UP000032726"/>
    </source>
</evidence>
<dbReference type="KEGG" id="mlt:VC82_550"/>
<name>A0A0D5YQM0_9FLAO</name>
<dbReference type="RefSeq" id="WP_045801019.1">
    <property type="nucleotide sequence ID" value="NZ_CP011071.1"/>
</dbReference>
<sequence length="114" mass="13021">MAFEELKSDLMEAEADMRSYLKHSEEYIELKIFQVFMKSVASLAQTLLVGATVFLALLLLSFAAAFGLGQLLQNTFHGFLMVGGFYVLVALLCYLFRNRLNGPLLRRFSEFYFD</sequence>
<dbReference type="OrthoDB" id="1144182at2"/>
<dbReference type="STRING" id="516051.VC82_550"/>
<evidence type="ECO:0000313" key="2">
    <source>
        <dbReference type="EMBL" id="AKA34224.1"/>
    </source>
</evidence>
<dbReference type="EMBL" id="CP011071">
    <property type="protein sequence ID" value="AKA34224.1"/>
    <property type="molecule type" value="Genomic_DNA"/>
</dbReference>
<evidence type="ECO:0000256" key="1">
    <source>
        <dbReference type="SAM" id="Phobius"/>
    </source>
</evidence>
<keyword evidence="1" id="KW-0472">Membrane</keyword>
<keyword evidence="1" id="KW-1133">Transmembrane helix</keyword>
<feature type="transmembrane region" description="Helical" evidence="1">
    <location>
        <begin position="75"/>
        <end position="96"/>
    </location>
</feature>
<protein>
    <recommendedName>
        <fullName evidence="4">Competence protein</fullName>
    </recommendedName>
</protein>
<gene>
    <name evidence="2" type="ORF">VC82_550</name>
</gene>
<proteinExistence type="predicted"/>
<dbReference type="HOGENOM" id="CLU_153095_0_0_10"/>
<accession>A0A0D5YQM0</accession>